<dbReference type="EMBL" id="GEEE01011558">
    <property type="protein sequence ID" value="JAP51667.1"/>
    <property type="molecule type" value="Transcribed_RNA"/>
</dbReference>
<name>A0A0X3PP26_SCHSO</name>
<gene>
    <name evidence="6" type="primary">TRI38</name>
    <name evidence="6" type="ORF">TR145215</name>
</gene>
<dbReference type="PROSITE" id="PS50089">
    <property type="entry name" value="ZF_RING_2"/>
    <property type="match status" value="1"/>
</dbReference>
<evidence type="ECO:0000256" key="3">
    <source>
        <dbReference type="PROSITE-ProRule" id="PRU00175"/>
    </source>
</evidence>
<protein>
    <submittedName>
        <fullName evidence="6">E3 ubiquitin-protein ligase TRIM38</fullName>
    </submittedName>
</protein>
<dbReference type="AlphaFoldDB" id="A0A0X3PP26"/>
<sequence>MIEPYWLLAGSRVDWLACQRGSCKARQFSAKACAHTRNMTALQVRKEEFEELATCVFCLSLCKTPLVLHCQHYFCEKPCLEQYIGKRKLVCPICSCPFTEDQPQPFRFLNQLLEKLKPVEDSFECPGCSRNFYQLQYCPITQRRVCRECAQRARREFEADALSSAEPTKVCSKWPLCGDVDCPDVHPTGFCQNIGCRGTEYCRKMHMDELKRYLAAGPSRQIQASQQQKEAAASTSCSAGRQSRPSSKTSAPAPTSSVVKETCRPARPICAEITCPGAPTCEKIHLSDLPKFLSGTAF</sequence>
<evidence type="ECO:0000256" key="1">
    <source>
        <dbReference type="ARBA" id="ARBA00022771"/>
    </source>
</evidence>
<reference evidence="6" key="1">
    <citation type="submission" date="2016-01" db="EMBL/GenBank/DDBJ databases">
        <title>Reference transcriptome for the parasite Schistocephalus solidus: insights into the molecular evolution of parasitism.</title>
        <authorList>
            <person name="Hebert F.O."/>
            <person name="Grambauer S."/>
            <person name="Barber I."/>
            <person name="Landry C.R."/>
            <person name="Aubin-Horth N."/>
        </authorList>
    </citation>
    <scope>NUCLEOTIDE SEQUENCE</scope>
</reference>
<dbReference type="Gene3D" id="3.30.40.10">
    <property type="entry name" value="Zinc/RING finger domain, C3HC4 (zinc finger)"/>
    <property type="match status" value="1"/>
</dbReference>
<keyword evidence="1 3" id="KW-0863">Zinc-finger</keyword>
<dbReference type="InterPro" id="IPR013083">
    <property type="entry name" value="Znf_RING/FYVE/PHD"/>
</dbReference>
<feature type="region of interest" description="Disordered" evidence="4">
    <location>
        <begin position="233"/>
        <end position="259"/>
    </location>
</feature>
<evidence type="ECO:0000259" key="5">
    <source>
        <dbReference type="PROSITE" id="PS50089"/>
    </source>
</evidence>
<dbReference type="InterPro" id="IPR001841">
    <property type="entry name" value="Znf_RING"/>
</dbReference>
<accession>A0A0X3PP26</accession>
<feature type="compositionally biased region" description="Low complexity" evidence="4">
    <location>
        <begin position="243"/>
        <end position="257"/>
    </location>
</feature>
<evidence type="ECO:0000256" key="4">
    <source>
        <dbReference type="SAM" id="MobiDB-lite"/>
    </source>
</evidence>
<organism evidence="6">
    <name type="scientific">Schistocephalus solidus</name>
    <name type="common">Tapeworm</name>
    <dbReference type="NCBI Taxonomy" id="70667"/>
    <lineage>
        <taxon>Eukaryota</taxon>
        <taxon>Metazoa</taxon>
        <taxon>Spiralia</taxon>
        <taxon>Lophotrochozoa</taxon>
        <taxon>Platyhelminthes</taxon>
        <taxon>Cestoda</taxon>
        <taxon>Eucestoda</taxon>
        <taxon>Diphyllobothriidea</taxon>
        <taxon>Diphyllobothriidae</taxon>
        <taxon>Schistocephalus</taxon>
    </lineage>
</organism>
<dbReference type="GO" id="GO:0008270">
    <property type="term" value="F:zinc ion binding"/>
    <property type="evidence" value="ECO:0007669"/>
    <property type="project" value="UniProtKB-KW"/>
</dbReference>
<proteinExistence type="predicted"/>
<evidence type="ECO:0000313" key="6">
    <source>
        <dbReference type="EMBL" id="JAP51667.1"/>
    </source>
</evidence>
<evidence type="ECO:0000256" key="2">
    <source>
        <dbReference type="ARBA" id="ARBA00022833"/>
    </source>
</evidence>
<keyword evidence="2" id="KW-0862">Zinc</keyword>
<feature type="domain" description="RING-type" evidence="5">
    <location>
        <begin position="55"/>
        <end position="95"/>
    </location>
</feature>
<keyword evidence="1 3" id="KW-0479">Metal-binding</keyword>
<dbReference type="SUPFAM" id="SSF57850">
    <property type="entry name" value="RING/U-box"/>
    <property type="match status" value="1"/>
</dbReference>